<keyword evidence="1" id="KW-0145">Chemotaxis</keyword>
<feature type="domain" description="PAC" evidence="6">
    <location>
        <begin position="615"/>
        <end position="667"/>
    </location>
</feature>
<dbReference type="SMART" id="SM00283">
    <property type="entry name" value="MA"/>
    <property type="match status" value="1"/>
</dbReference>
<comment type="caution">
    <text evidence="8">The sequence shown here is derived from an EMBL/GenBank/DDBJ whole genome shotgun (WGS) entry which is preliminary data.</text>
</comment>
<feature type="domain" description="HAMP" evidence="7">
    <location>
        <begin position="674"/>
        <end position="726"/>
    </location>
</feature>
<feature type="region of interest" description="Disordered" evidence="4">
    <location>
        <begin position="988"/>
        <end position="1067"/>
    </location>
</feature>
<dbReference type="SUPFAM" id="SSF55785">
    <property type="entry name" value="PYP-like sensor domain (PAS domain)"/>
    <property type="match status" value="1"/>
</dbReference>
<proteinExistence type="inferred from homology"/>
<dbReference type="Proteomes" id="UP001595632">
    <property type="component" value="Unassembled WGS sequence"/>
</dbReference>
<evidence type="ECO:0000313" key="9">
    <source>
        <dbReference type="Proteomes" id="UP001595632"/>
    </source>
</evidence>
<dbReference type="Gene3D" id="1.10.287.950">
    <property type="entry name" value="Methyl-accepting chemotaxis protein"/>
    <property type="match status" value="1"/>
</dbReference>
<dbReference type="CDD" id="cd06225">
    <property type="entry name" value="HAMP"/>
    <property type="match status" value="1"/>
</dbReference>
<feature type="domain" description="Methyl-accepting transducer" evidence="5">
    <location>
        <begin position="731"/>
        <end position="960"/>
    </location>
</feature>
<dbReference type="CDD" id="cd18774">
    <property type="entry name" value="PDC2_HK_sensor"/>
    <property type="match status" value="1"/>
</dbReference>
<dbReference type="Gene3D" id="3.30.450.20">
    <property type="entry name" value="PAS domain"/>
    <property type="match status" value="3"/>
</dbReference>
<organism evidence="8 9">
    <name type="scientific">Psychromarinibacter halotolerans</name>
    <dbReference type="NCBI Taxonomy" id="1775175"/>
    <lineage>
        <taxon>Bacteria</taxon>
        <taxon>Pseudomonadati</taxon>
        <taxon>Pseudomonadota</taxon>
        <taxon>Alphaproteobacteria</taxon>
        <taxon>Rhodobacterales</taxon>
        <taxon>Paracoccaceae</taxon>
        <taxon>Psychromarinibacter</taxon>
    </lineage>
</organism>
<dbReference type="Pfam" id="PF00672">
    <property type="entry name" value="HAMP"/>
    <property type="match status" value="1"/>
</dbReference>
<protein>
    <submittedName>
        <fullName evidence="8">Methyl-accepting chemotaxis protein</fullName>
    </submittedName>
</protein>
<evidence type="ECO:0000259" key="6">
    <source>
        <dbReference type="PROSITE" id="PS50113"/>
    </source>
</evidence>
<feature type="compositionally biased region" description="Acidic residues" evidence="4">
    <location>
        <begin position="1057"/>
        <end position="1067"/>
    </location>
</feature>
<dbReference type="SUPFAM" id="SSF158472">
    <property type="entry name" value="HAMP domain-like"/>
    <property type="match status" value="1"/>
</dbReference>
<dbReference type="PANTHER" id="PTHR43531">
    <property type="entry name" value="PROTEIN ICFG"/>
    <property type="match status" value="1"/>
</dbReference>
<dbReference type="SUPFAM" id="SSF58104">
    <property type="entry name" value="Methyl-accepting chemotaxis protein (MCP) signaling domain"/>
    <property type="match status" value="1"/>
</dbReference>
<comment type="similarity">
    <text evidence="2">Belongs to the methyl-accepting chemotaxis (MCP) protein family.</text>
</comment>
<dbReference type="InterPro" id="IPR000014">
    <property type="entry name" value="PAS"/>
</dbReference>
<reference evidence="9" key="1">
    <citation type="journal article" date="2019" name="Int. J. Syst. Evol. Microbiol.">
        <title>The Global Catalogue of Microorganisms (GCM) 10K type strain sequencing project: providing services to taxonomists for standard genome sequencing and annotation.</title>
        <authorList>
            <consortium name="The Broad Institute Genomics Platform"/>
            <consortium name="The Broad Institute Genome Sequencing Center for Infectious Disease"/>
            <person name="Wu L."/>
            <person name="Ma J."/>
        </authorList>
    </citation>
    <scope>NUCLEOTIDE SEQUENCE [LARGE SCALE GENOMIC DNA]</scope>
    <source>
        <strain evidence="9">KCTC 52366</strain>
    </source>
</reference>
<feature type="compositionally biased region" description="Low complexity" evidence="4">
    <location>
        <begin position="1043"/>
        <end position="1056"/>
    </location>
</feature>
<dbReference type="NCBIfam" id="TIGR00229">
    <property type="entry name" value="sensory_box"/>
    <property type="match status" value="1"/>
</dbReference>
<feature type="compositionally biased region" description="Low complexity" evidence="4">
    <location>
        <begin position="990"/>
        <end position="1028"/>
    </location>
</feature>
<dbReference type="PROSITE" id="PS50111">
    <property type="entry name" value="CHEMOTAXIS_TRANSDUC_2"/>
    <property type="match status" value="1"/>
</dbReference>
<dbReference type="EMBL" id="JBHRTB010000010">
    <property type="protein sequence ID" value="MFC3144835.1"/>
    <property type="molecule type" value="Genomic_DNA"/>
</dbReference>
<dbReference type="Pfam" id="PF13426">
    <property type="entry name" value="PAS_9"/>
    <property type="match status" value="1"/>
</dbReference>
<dbReference type="InterPro" id="IPR035965">
    <property type="entry name" value="PAS-like_dom_sf"/>
</dbReference>
<dbReference type="InterPro" id="IPR004089">
    <property type="entry name" value="MCPsignal_dom"/>
</dbReference>
<evidence type="ECO:0000259" key="5">
    <source>
        <dbReference type="PROSITE" id="PS50111"/>
    </source>
</evidence>
<accession>A0ABV7GXB7</accession>
<dbReference type="PROSITE" id="PS50113">
    <property type="entry name" value="PAC"/>
    <property type="match status" value="1"/>
</dbReference>
<name>A0ABV7GXB7_9RHOB</name>
<feature type="domain" description="HAMP" evidence="7">
    <location>
        <begin position="365"/>
        <end position="418"/>
    </location>
</feature>
<evidence type="ECO:0000256" key="4">
    <source>
        <dbReference type="SAM" id="MobiDB-lite"/>
    </source>
</evidence>
<dbReference type="InterPro" id="IPR051310">
    <property type="entry name" value="MCP_chemotaxis"/>
</dbReference>
<dbReference type="InterPro" id="IPR003660">
    <property type="entry name" value="HAMP_dom"/>
</dbReference>
<sequence length="1067" mass="113111">MNLFANIRIRYKLPAIMLFLMVLVLTVFGNFAERLEEDALTDEITNRLANVLESEVGAMASSLDQLADELTRSAEDSITIRTLRGLAMAWQGYDGDAASQLREAYVENNPYEGAARADFAHADDKSQYSAIHATSHPVFVAHQREFGYYDVFLFDTAGNLIYSVVKEDDFGTNMLDGPYSETGLARAYRRGIELAEGEQAFEDFASYAPSGGQPAAFLAQRVFSNGERVGVIAYQLPEDYLRRLVSDVVGLGETGEFLLVGRDGLLRTDRRFVEEPTMMTEFPLNPAVQAALSGETGTDRAVTAEGVDVLRAYGPVDVFGTTWAGLITVHETEALAALSDLRTMLLLVSLGTLVLGAVVATLVSSSLSRPLNRVTEAIAQIADGKLDAEVADAGRGDEIGRIARRLERFREQLKAAEADRVDSRFRGAAFSSSTAPIMMLSLDGTILHANRAIRHLFEQQTDALASLNPRFEGGEVRGRPVADVLPTDLASRIAGLMAEPSGLPASVGMALGDMRLVLSIGLVRDGAGDGMGYVIELKDVTDGYLSKAVLESIDGYQLRAEFVPGGQLKSVNGTFCKVMGQSEAAFIGRNVQDWLKAEGESDDSLSARLREGKPVFGRFRLTGPDGADVLIEGGITPVTDDDGDLLRFILIASDVTEARRAAEAEERRRAEHEAAQAQVVERLRAALGSLAHGDLSVRIEEVFAEAYESLRADFNAAATQLATTIEGVAANSEGIRGGAAEISSAADDMSQRTERQAATLEETAAALDQLTHSVKTAAEGAAEANRIVNSARENAETSGEIVREAVGAMDEISSSSKQISRITEVIDDISYQTNLLALNAGVEAARAGEAGRGFAVVASEVRALAQRSSDAAREINELISSSGRQVKRGVDLVGQAGDALKSIVTGVVEMSRHVAEIANSSQSQSTGLAQINAAVSDLDQVTQQNAAMFEEATAAGHALTREADLLSSAMAKFRTGTSNVVAHPMLEGQGRPAAGASDPARAASASEPAGRAASAGSAASGSHAAASKPARKTRPPAPTQPVTDGATALATDAAPDVFEDDAGWADF</sequence>
<dbReference type="InterPro" id="IPR000700">
    <property type="entry name" value="PAS-assoc_C"/>
</dbReference>
<evidence type="ECO:0000259" key="7">
    <source>
        <dbReference type="PROSITE" id="PS50885"/>
    </source>
</evidence>
<keyword evidence="9" id="KW-1185">Reference proteome</keyword>
<dbReference type="InterPro" id="IPR001610">
    <property type="entry name" value="PAC"/>
</dbReference>
<evidence type="ECO:0000256" key="2">
    <source>
        <dbReference type="ARBA" id="ARBA00029447"/>
    </source>
</evidence>
<keyword evidence="3" id="KW-0807">Transducer</keyword>
<gene>
    <name evidence="8" type="ORF">ACFOGP_19090</name>
</gene>
<evidence type="ECO:0000256" key="1">
    <source>
        <dbReference type="ARBA" id="ARBA00022500"/>
    </source>
</evidence>
<dbReference type="RefSeq" id="WP_275634403.1">
    <property type="nucleotide sequence ID" value="NZ_JARGYD010000009.1"/>
</dbReference>
<dbReference type="CDD" id="cd00130">
    <property type="entry name" value="PAS"/>
    <property type="match status" value="2"/>
</dbReference>
<dbReference type="PANTHER" id="PTHR43531:SF11">
    <property type="entry name" value="METHYL-ACCEPTING CHEMOTAXIS PROTEIN 3"/>
    <property type="match status" value="1"/>
</dbReference>
<dbReference type="SMART" id="SM00304">
    <property type="entry name" value="HAMP"/>
    <property type="match status" value="3"/>
</dbReference>
<dbReference type="SMART" id="SM00086">
    <property type="entry name" value="PAC"/>
    <property type="match status" value="1"/>
</dbReference>
<dbReference type="Pfam" id="PF00015">
    <property type="entry name" value="MCPsignal"/>
    <property type="match status" value="1"/>
</dbReference>
<evidence type="ECO:0000313" key="8">
    <source>
        <dbReference type="EMBL" id="MFC3144835.1"/>
    </source>
</evidence>
<evidence type="ECO:0000256" key="3">
    <source>
        <dbReference type="PROSITE-ProRule" id="PRU00284"/>
    </source>
</evidence>
<dbReference type="Gene3D" id="1.10.8.500">
    <property type="entry name" value="HAMP domain in histidine kinase"/>
    <property type="match status" value="1"/>
</dbReference>
<dbReference type="CDD" id="cd11386">
    <property type="entry name" value="MCP_signal"/>
    <property type="match status" value="1"/>
</dbReference>
<dbReference type="PROSITE" id="PS50885">
    <property type="entry name" value="HAMP"/>
    <property type="match status" value="2"/>
</dbReference>